<reference evidence="1 2" key="1">
    <citation type="submission" date="2020-08" db="EMBL/GenBank/DDBJ databases">
        <title>Genomic Encyclopedia of Type Strains, Phase III (KMG-III): the genomes of soil and plant-associated and newly described type strains.</title>
        <authorList>
            <person name="Whitman W."/>
        </authorList>
    </citation>
    <scope>NUCLEOTIDE SEQUENCE [LARGE SCALE GENOMIC DNA]</scope>
    <source>
        <strain evidence="1 2">CECT 8075</strain>
    </source>
</reference>
<dbReference type="AlphaFoldDB" id="A0A7W5E5M5"/>
<protein>
    <submittedName>
        <fullName evidence="1">Uncharacterized protein</fullName>
    </submittedName>
</protein>
<evidence type="ECO:0000313" key="2">
    <source>
        <dbReference type="Proteomes" id="UP000536179"/>
    </source>
</evidence>
<name>A0A7W5E5M5_9BACT</name>
<organism evidence="1 2">
    <name type="scientific">Aporhodopirellula rubra</name>
    <dbReference type="NCBI Taxonomy" id="980271"/>
    <lineage>
        <taxon>Bacteria</taxon>
        <taxon>Pseudomonadati</taxon>
        <taxon>Planctomycetota</taxon>
        <taxon>Planctomycetia</taxon>
        <taxon>Pirellulales</taxon>
        <taxon>Pirellulaceae</taxon>
        <taxon>Aporhodopirellula</taxon>
    </lineage>
</organism>
<gene>
    <name evidence="1" type="ORF">FHS27_006549</name>
</gene>
<accession>A0A7W5E5M5</accession>
<dbReference type="Proteomes" id="UP000536179">
    <property type="component" value="Unassembled WGS sequence"/>
</dbReference>
<keyword evidence="2" id="KW-1185">Reference proteome</keyword>
<dbReference type="EMBL" id="JACHXU010000052">
    <property type="protein sequence ID" value="MBB3210701.1"/>
    <property type="molecule type" value="Genomic_DNA"/>
</dbReference>
<sequence length="188" mass="20816">MITLDDIKSNPAIVDDLDWPFDFSLERADDDTDWIHLKPNHSFTIVAGDGTGGVFIAYGQGAPESLPILYATSEGQAGKVASNLSEWLALLMAIPYWRDLLKFSGNGDLEEMRKTVPFMESEYATDFDDVPAARERIMNELPVPAVADPVQILHTNVHSTDCTVVADDGCAYETLFNSFKSADNPNWR</sequence>
<comment type="caution">
    <text evidence="1">The sequence shown here is derived from an EMBL/GenBank/DDBJ whole genome shotgun (WGS) entry which is preliminary data.</text>
</comment>
<evidence type="ECO:0000313" key="1">
    <source>
        <dbReference type="EMBL" id="MBB3210701.1"/>
    </source>
</evidence>
<proteinExistence type="predicted"/>